<feature type="region of interest" description="Disordered" evidence="3">
    <location>
        <begin position="1"/>
        <end position="45"/>
    </location>
</feature>
<protein>
    <recommendedName>
        <fullName evidence="6">ANK_REP_REGION domain-containing protein</fullName>
    </recommendedName>
</protein>
<dbReference type="Proteomes" id="UP001189429">
    <property type="component" value="Unassembled WGS sequence"/>
</dbReference>
<dbReference type="InterPro" id="IPR002110">
    <property type="entry name" value="Ankyrin_rpt"/>
</dbReference>
<keyword evidence="5" id="KW-1185">Reference proteome</keyword>
<feature type="repeat" description="ANK" evidence="1">
    <location>
        <begin position="271"/>
        <end position="303"/>
    </location>
</feature>
<name>A0ABN9WGJ3_9DINO</name>
<evidence type="ECO:0000313" key="5">
    <source>
        <dbReference type="Proteomes" id="UP001189429"/>
    </source>
</evidence>
<dbReference type="Gene3D" id="1.25.40.20">
    <property type="entry name" value="Ankyrin repeat-containing domain"/>
    <property type="match status" value="1"/>
</dbReference>
<comment type="caution">
    <text evidence="4">The sequence shown here is derived from an EMBL/GenBank/DDBJ whole genome shotgun (WGS) entry which is preliminary data.</text>
</comment>
<dbReference type="PROSITE" id="PS50297">
    <property type="entry name" value="ANK_REP_REGION"/>
    <property type="match status" value="1"/>
</dbReference>
<dbReference type="InterPro" id="IPR036770">
    <property type="entry name" value="Ankyrin_rpt-contain_sf"/>
</dbReference>
<evidence type="ECO:0000256" key="1">
    <source>
        <dbReference type="PROSITE-ProRule" id="PRU00023"/>
    </source>
</evidence>
<evidence type="ECO:0000256" key="2">
    <source>
        <dbReference type="SAM" id="Coils"/>
    </source>
</evidence>
<accession>A0ABN9WGJ3</accession>
<dbReference type="EMBL" id="CAUYUJ010018489">
    <property type="protein sequence ID" value="CAK0883972.1"/>
    <property type="molecule type" value="Genomic_DNA"/>
</dbReference>
<evidence type="ECO:0008006" key="6">
    <source>
        <dbReference type="Google" id="ProtNLM"/>
    </source>
</evidence>
<dbReference type="SMART" id="SM00248">
    <property type="entry name" value="ANK"/>
    <property type="match status" value="3"/>
</dbReference>
<dbReference type="Pfam" id="PF13637">
    <property type="entry name" value="Ank_4"/>
    <property type="match status" value="1"/>
</dbReference>
<keyword evidence="2" id="KW-0175">Coiled coil</keyword>
<gene>
    <name evidence="4" type="ORF">PCOR1329_LOCUS66035</name>
</gene>
<feature type="coiled-coil region" evidence="2">
    <location>
        <begin position="162"/>
        <end position="189"/>
    </location>
</feature>
<sequence length="339" mass="36851">PQGGDAALADSERDQASLSRESAPRRPLQKTPSLMGESATALASTASTKVSAPAWPLGASRTPCPTTPPPAGAAAHPLAQRIRRLHEQAAPALRSGLASQARILELEVDAMVEGRSRGRDLRHCLFDVPGRREHEARRRAAAAELRQVAPSLRAAVEEVCALSELADLAEQAAHELDELEGDMQVLNAQLLHDLPEHLLHALVDLRAGAGARSGNVDNMLQWAVEKGRRDIVDFVRKQDLGEAEEGQLPRTYQELLHQIERFGWDRMQWKDGFTMLHWAADKGQERLCLYLTRLGADLRARDGRGRTPLDCALAAGHRGAAQVLQGSLLVEPASLAAAR</sequence>
<evidence type="ECO:0000313" key="4">
    <source>
        <dbReference type="EMBL" id="CAK0883972.1"/>
    </source>
</evidence>
<dbReference type="SUPFAM" id="SSF48403">
    <property type="entry name" value="Ankyrin repeat"/>
    <property type="match status" value="1"/>
</dbReference>
<proteinExistence type="predicted"/>
<keyword evidence="1" id="KW-0040">ANK repeat</keyword>
<feature type="non-terminal residue" evidence="4">
    <location>
        <position position="1"/>
    </location>
</feature>
<organism evidence="4 5">
    <name type="scientific">Prorocentrum cordatum</name>
    <dbReference type="NCBI Taxonomy" id="2364126"/>
    <lineage>
        <taxon>Eukaryota</taxon>
        <taxon>Sar</taxon>
        <taxon>Alveolata</taxon>
        <taxon>Dinophyceae</taxon>
        <taxon>Prorocentrales</taxon>
        <taxon>Prorocentraceae</taxon>
        <taxon>Prorocentrum</taxon>
    </lineage>
</organism>
<reference evidence="4" key="1">
    <citation type="submission" date="2023-10" db="EMBL/GenBank/DDBJ databases">
        <authorList>
            <person name="Chen Y."/>
            <person name="Shah S."/>
            <person name="Dougan E. K."/>
            <person name="Thang M."/>
            <person name="Chan C."/>
        </authorList>
    </citation>
    <scope>NUCLEOTIDE SEQUENCE [LARGE SCALE GENOMIC DNA]</scope>
</reference>
<evidence type="ECO:0000256" key="3">
    <source>
        <dbReference type="SAM" id="MobiDB-lite"/>
    </source>
</evidence>
<dbReference type="PROSITE" id="PS50088">
    <property type="entry name" value="ANK_REPEAT"/>
    <property type="match status" value="1"/>
</dbReference>